<keyword evidence="3" id="KW-1185">Reference proteome</keyword>
<proteinExistence type="predicted"/>
<dbReference type="STRING" id="1480615.AWJ14_00460"/>
<protein>
    <submittedName>
        <fullName evidence="2">Uncharacterized protein</fullName>
    </submittedName>
</protein>
<evidence type="ECO:0000313" key="3">
    <source>
        <dbReference type="Proteomes" id="UP000094795"/>
    </source>
</evidence>
<accession>A0A1C1YZ35</accession>
<keyword evidence="1" id="KW-0732">Signal</keyword>
<dbReference type="Proteomes" id="UP000094795">
    <property type="component" value="Unassembled WGS sequence"/>
</dbReference>
<gene>
    <name evidence="2" type="ORF">AWJ14_00460</name>
</gene>
<dbReference type="AlphaFoldDB" id="A0A1C1YZ35"/>
<evidence type="ECO:0000256" key="1">
    <source>
        <dbReference type="SAM" id="SignalP"/>
    </source>
</evidence>
<feature type="signal peptide" evidence="1">
    <location>
        <begin position="1"/>
        <end position="18"/>
    </location>
</feature>
<dbReference type="EMBL" id="LQZT01000004">
    <property type="protein sequence ID" value="OCW58735.1"/>
    <property type="molecule type" value="Genomic_DNA"/>
</dbReference>
<sequence>MTGLMAGILAFLPATSHAADANDIDLKLFGDDVTDGWEGCRLAFWQQDRDPTEDRYAYVFFAPIPDGEALPAWVKIGDEVTDVSPVDIGSAETGMLEPFRLYRGQDGSLTVMMEIFEQARSDRGIEVSSGRLTFLESDKFPFAVRVKGLNGCPAGMESADGDSAGDGLGLTLGAERQLDGLDQIPAAVMKAVAEYGSLCDPQSTAGYSSAYPVSDDITLWQVPCNLFASSASSVFVASYASAPDVAQVLSFPREPGSTEADMIEIVDAVVTPQSATVESASLDSGGDCGTYARHQLVAAPGEVVEFELREFRAKAVCDGVATEPAEFPLVYESR</sequence>
<organism evidence="2 3">
    <name type="scientific">Hoeflea olei</name>
    <dbReference type="NCBI Taxonomy" id="1480615"/>
    <lineage>
        <taxon>Bacteria</taxon>
        <taxon>Pseudomonadati</taxon>
        <taxon>Pseudomonadota</taxon>
        <taxon>Alphaproteobacteria</taxon>
        <taxon>Hyphomicrobiales</taxon>
        <taxon>Rhizobiaceae</taxon>
        <taxon>Hoeflea</taxon>
    </lineage>
</organism>
<evidence type="ECO:0000313" key="2">
    <source>
        <dbReference type="EMBL" id="OCW58735.1"/>
    </source>
</evidence>
<comment type="caution">
    <text evidence="2">The sequence shown here is derived from an EMBL/GenBank/DDBJ whole genome shotgun (WGS) entry which is preliminary data.</text>
</comment>
<name>A0A1C1YZ35_9HYPH</name>
<reference evidence="2 3" key="1">
    <citation type="submission" date="2015-12" db="EMBL/GenBank/DDBJ databases">
        <authorList>
            <person name="Shamseldin A."/>
            <person name="Moawad H."/>
            <person name="Abd El-Rahim W.M."/>
            <person name="Sadowsky M.J."/>
        </authorList>
    </citation>
    <scope>NUCLEOTIDE SEQUENCE [LARGE SCALE GENOMIC DNA]</scope>
    <source>
        <strain evidence="2 3">JC234</strain>
    </source>
</reference>
<feature type="chain" id="PRO_5008656508" evidence="1">
    <location>
        <begin position="19"/>
        <end position="334"/>
    </location>
</feature>